<organism evidence="11 12">
    <name type="scientific">Litoreibacter roseus</name>
    <dbReference type="NCBI Taxonomy" id="2601869"/>
    <lineage>
        <taxon>Bacteria</taxon>
        <taxon>Pseudomonadati</taxon>
        <taxon>Pseudomonadota</taxon>
        <taxon>Alphaproteobacteria</taxon>
        <taxon>Rhodobacterales</taxon>
        <taxon>Roseobacteraceae</taxon>
        <taxon>Litoreibacter</taxon>
    </lineage>
</organism>
<dbReference type="InterPro" id="IPR036640">
    <property type="entry name" value="ABC1_TM_sf"/>
</dbReference>
<dbReference type="GO" id="GO:0034040">
    <property type="term" value="F:ATPase-coupled lipid transmembrane transporter activity"/>
    <property type="evidence" value="ECO:0007669"/>
    <property type="project" value="TreeGrafter"/>
</dbReference>
<protein>
    <submittedName>
        <fullName evidence="11">Multidrug ABC transporter ATP-binding protein</fullName>
    </submittedName>
</protein>
<dbReference type="FunFam" id="3.40.50.300:FF:000218">
    <property type="entry name" value="Multidrug ABC transporter ATP-binding protein"/>
    <property type="match status" value="1"/>
</dbReference>
<dbReference type="InterPro" id="IPR027417">
    <property type="entry name" value="P-loop_NTPase"/>
</dbReference>
<evidence type="ECO:0000256" key="1">
    <source>
        <dbReference type="ARBA" id="ARBA00004651"/>
    </source>
</evidence>
<dbReference type="InterPro" id="IPR017871">
    <property type="entry name" value="ABC_transporter-like_CS"/>
</dbReference>
<dbReference type="SMART" id="SM00382">
    <property type="entry name" value="AAA"/>
    <property type="match status" value="1"/>
</dbReference>
<keyword evidence="4 11" id="KW-0067">ATP-binding</keyword>
<keyword evidence="12" id="KW-1185">Reference proteome</keyword>
<evidence type="ECO:0000256" key="4">
    <source>
        <dbReference type="ARBA" id="ARBA00022840"/>
    </source>
</evidence>
<gene>
    <name evidence="11" type="ORF">KIN_20300</name>
</gene>
<dbReference type="GO" id="GO:0005886">
    <property type="term" value="C:plasma membrane"/>
    <property type="evidence" value="ECO:0007669"/>
    <property type="project" value="UniProtKB-SubCell"/>
</dbReference>
<dbReference type="InterPro" id="IPR039421">
    <property type="entry name" value="Type_1_exporter"/>
</dbReference>
<evidence type="ECO:0000259" key="9">
    <source>
        <dbReference type="PROSITE" id="PS50893"/>
    </source>
</evidence>
<dbReference type="AlphaFoldDB" id="A0A6N6JFF3"/>
<evidence type="ECO:0000259" key="10">
    <source>
        <dbReference type="PROSITE" id="PS50929"/>
    </source>
</evidence>
<feature type="domain" description="ABC transporter" evidence="9">
    <location>
        <begin position="361"/>
        <end position="600"/>
    </location>
</feature>
<keyword evidence="3" id="KW-0547">Nucleotide-binding</keyword>
<dbReference type="InterPro" id="IPR003593">
    <property type="entry name" value="AAA+_ATPase"/>
</dbReference>
<keyword evidence="2 8" id="KW-0812">Transmembrane</keyword>
<comment type="subcellular location">
    <subcellularLocation>
        <location evidence="1">Cell membrane</location>
        <topology evidence="1">Multi-pass membrane protein</topology>
    </subcellularLocation>
</comment>
<feature type="transmembrane region" description="Helical" evidence="8">
    <location>
        <begin position="38"/>
        <end position="61"/>
    </location>
</feature>
<dbReference type="SUPFAM" id="SSF90123">
    <property type="entry name" value="ABC transporter transmembrane region"/>
    <property type="match status" value="1"/>
</dbReference>
<evidence type="ECO:0000256" key="3">
    <source>
        <dbReference type="ARBA" id="ARBA00022741"/>
    </source>
</evidence>
<evidence type="ECO:0000313" key="12">
    <source>
        <dbReference type="Proteomes" id="UP000436822"/>
    </source>
</evidence>
<dbReference type="InterPro" id="IPR011527">
    <property type="entry name" value="ABC1_TM_dom"/>
</dbReference>
<evidence type="ECO:0000313" key="11">
    <source>
        <dbReference type="EMBL" id="GFE64956.1"/>
    </source>
</evidence>
<dbReference type="InterPro" id="IPR003439">
    <property type="entry name" value="ABC_transporter-like_ATP-bd"/>
</dbReference>
<evidence type="ECO:0000256" key="7">
    <source>
        <dbReference type="ARBA" id="ARBA00024725"/>
    </source>
</evidence>
<dbReference type="SUPFAM" id="SSF52540">
    <property type="entry name" value="P-loop containing nucleoside triphosphate hydrolases"/>
    <property type="match status" value="1"/>
</dbReference>
<feature type="transmembrane region" description="Helical" evidence="8">
    <location>
        <begin position="261"/>
        <end position="281"/>
    </location>
</feature>
<name>A0A6N6JFF3_9RHOB</name>
<accession>A0A6N6JFF3</accession>
<comment type="caution">
    <text evidence="11">The sequence shown here is derived from an EMBL/GenBank/DDBJ whole genome shotgun (WGS) entry which is preliminary data.</text>
</comment>
<evidence type="ECO:0000256" key="6">
    <source>
        <dbReference type="ARBA" id="ARBA00023136"/>
    </source>
</evidence>
<dbReference type="PROSITE" id="PS00211">
    <property type="entry name" value="ABC_TRANSPORTER_1"/>
    <property type="match status" value="1"/>
</dbReference>
<dbReference type="Gene3D" id="1.20.1560.10">
    <property type="entry name" value="ABC transporter type 1, transmembrane domain"/>
    <property type="match status" value="1"/>
</dbReference>
<dbReference type="GO" id="GO:0005524">
    <property type="term" value="F:ATP binding"/>
    <property type="evidence" value="ECO:0007669"/>
    <property type="project" value="UniProtKB-KW"/>
</dbReference>
<dbReference type="PROSITE" id="PS50929">
    <property type="entry name" value="ABC_TM1F"/>
    <property type="match status" value="1"/>
</dbReference>
<dbReference type="PANTHER" id="PTHR24221:SF203">
    <property type="entry name" value="ATP-BINDING_PERMEASE FUSION ABC TRANSPORTER-RELATED"/>
    <property type="match status" value="1"/>
</dbReference>
<proteinExistence type="predicted"/>
<dbReference type="OrthoDB" id="9808328at2"/>
<feature type="transmembrane region" description="Helical" evidence="8">
    <location>
        <begin position="156"/>
        <end position="180"/>
    </location>
</feature>
<feature type="domain" description="ABC transmembrane type-1" evidence="10">
    <location>
        <begin position="41"/>
        <end position="321"/>
    </location>
</feature>
<dbReference type="RefSeq" id="WP_159806509.1">
    <property type="nucleotide sequence ID" value="NZ_BLJE01000002.1"/>
</dbReference>
<dbReference type="GO" id="GO:0016887">
    <property type="term" value="F:ATP hydrolysis activity"/>
    <property type="evidence" value="ECO:0007669"/>
    <property type="project" value="InterPro"/>
</dbReference>
<feature type="transmembrane region" description="Helical" evidence="8">
    <location>
        <begin position="186"/>
        <end position="208"/>
    </location>
</feature>
<dbReference type="PROSITE" id="PS50893">
    <property type="entry name" value="ABC_TRANSPORTER_2"/>
    <property type="match status" value="1"/>
</dbReference>
<evidence type="ECO:0000256" key="8">
    <source>
        <dbReference type="SAM" id="Phobius"/>
    </source>
</evidence>
<dbReference type="Pfam" id="PF00664">
    <property type="entry name" value="ABC_membrane"/>
    <property type="match status" value="1"/>
</dbReference>
<evidence type="ECO:0000256" key="5">
    <source>
        <dbReference type="ARBA" id="ARBA00022989"/>
    </source>
</evidence>
<dbReference type="Proteomes" id="UP000436822">
    <property type="component" value="Unassembled WGS sequence"/>
</dbReference>
<dbReference type="Gene3D" id="3.40.50.300">
    <property type="entry name" value="P-loop containing nucleotide triphosphate hydrolases"/>
    <property type="match status" value="1"/>
</dbReference>
<keyword evidence="5 8" id="KW-1133">Transmembrane helix</keyword>
<keyword evidence="6 8" id="KW-0472">Membrane</keyword>
<evidence type="ECO:0000256" key="2">
    <source>
        <dbReference type="ARBA" id="ARBA00022692"/>
    </source>
</evidence>
<comment type="function">
    <text evidence="7">Part of an ABC transporter complex. Transmembrane domains (TMD) form a pore in the inner membrane and the ATP-binding domain (NBD) is responsible for energy generation.</text>
</comment>
<dbReference type="GO" id="GO:0140359">
    <property type="term" value="F:ABC-type transporter activity"/>
    <property type="evidence" value="ECO:0007669"/>
    <property type="project" value="InterPro"/>
</dbReference>
<feature type="transmembrane region" description="Helical" evidence="8">
    <location>
        <begin position="73"/>
        <end position="93"/>
    </location>
</feature>
<dbReference type="PANTHER" id="PTHR24221">
    <property type="entry name" value="ATP-BINDING CASSETTE SUB-FAMILY B"/>
    <property type="match status" value="1"/>
</dbReference>
<sequence length="612" mass="67316">MFRYFENIIDPFQPFEEKTPPKALWPYFWSQIRTLKGWLPVMALSSLAVALGETFLIFYAGRVIDLMAEAGLQAFWAAHAAELVFAAVVIALLRPLLIFGNHLLLEQTLVGTLHVQSQWRAHRHLLGQSMGFFQNDFAGRLANRVMQMGPATEDSAYIMLEALWFSLVYVVGAMIIIAGIDPRLSAVLIVWLTLYLLYTRLLVVRIAVASEKWSDGRSLVTGRVVDAYTNIESVKLFAGVDTEEKYVLSAFRRLRLRLNRFLRLATELHLVLNLLNGLLIIGMGGYGIHLWTLDQVSIGEVSATLALALRLNGMSGWIMWVTIRLFEHFGVIREGLRSIAVAHSVIDRPKAPALNIGAGEIRFDAVSHHYGKGKGGLDNVSLTIPAGQKVGLVGRSGAGKSSLINLLLRYRDVEDGQILIDGQNVGGVAQDSLRAAIGVVTQDSSLLHRSIRANILYGRAGATEAQVVEAAKRAEAHEFIEGLRDPKGRTGYNAYVGERGVQLSGGQRQRIAIARMILKDAPILILDEATSALDSEVEAAIQRTLYGVMQGKTVIAIAHRLSTIAQMDRIVVLDQGRVVEDGPHEALLDRDGIYASLWKRQSGGFLGQEAGQ</sequence>
<dbReference type="Pfam" id="PF00005">
    <property type="entry name" value="ABC_tran"/>
    <property type="match status" value="1"/>
</dbReference>
<dbReference type="EMBL" id="BLJE01000002">
    <property type="protein sequence ID" value="GFE64956.1"/>
    <property type="molecule type" value="Genomic_DNA"/>
</dbReference>
<reference evidence="11 12" key="1">
    <citation type="submission" date="2019-12" db="EMBL/GenBank/DDBJ databases">
        <title>Litoreibacter badius sp. nov., a novel bacteriochlorophyll a-containing bacterium in the genus Litoreibacter.</title>
        <authorList>
            <person name="Kanamuro M."/>
            <person name="Takabe Y."/>
            <person name="Mori K."/>
            <person name="Takaichi S."/>
            <person name="Hanada S."/>
        </authorList>
    </citation>
    <scope>NUCLEOTIDE SEQUENCE [LARGE SCALE GENOMIC DNA]</scope>
    <source>
        <strain evidence="11 12">K6</strain>
    </source>
</reference>